<sequence length="46" mass="5045">GFGPASNFVELEDLGKPSLMPKWLELDACVDCDRRLCGLCSTLSRT</sequence>
<keyword evidence="2" id="KW-1185">Reference proteome</keyword>
<proteinExistence type="predicted"/>
<name>A0A392W9G1_9FABA</name>
<dbReference type="EMBL" id="LXQA011440034">
    <property type="protein sequence ID" value="MCI97318.1"/>
    <property type="molecule type" value="Genomic_DNA"/>
</dbReference>
<dbReference type="AlphaFoldDB" id="A0A392W9G1"/>
<evidence type="ECO:0000313" key="2">
    <source>
        <dbReference type="Proteomes" id="UP000265520"/>
    </source>
</evidence>
<dbReference type="Proteomes" id="UP000265520">
    <property type="component" value="Unassembled WGS sequence"/>
</dbReference>
<organism evidence="1 2">
    <name type="scientific">Trifolium medium</name>
    <dbReference type="NCBI Taxonomy" id="97028"/>
    <lineage>
        <taxon>Eukaryota</taxon>
        <taxon>Viridiplantae</taxon>
        <taxon>Streptophyta</taxon>
        <taxon>Embryophyta</taxon>
        <taxon>Tracheophyta</taxon>
        <taxon>Spermatophyta</taxon>
        <taxon>Magnoliopsida</taxon>
        <taxon>eudicotyledons</taxon>
        <taxon>Gunneridae</taxon>
        <taxon>Pentapetalae</taxon>
        <taxon>rosids</taxon>
        <taxon>fabids</taxon>
        <taxon>Fabales</taxon>
        <taxon>Fabaceae</taxon>
        <taxon>Papilionoideae</taxon>
        <taxon>50 kb inversion clade</taxon>
        <taxon>NPAAA clade</taxon>
        <taxon>Hologalegina</taxon>
        <taxon>IRL clade</taxon>
        <taxon>Trifolieae</taxon>
        <taxon>Trifolium</taxon>
    </lineage>
</organism>
<reference evidence="1 2" key="1">
    <citation type="journal article" date="2018" name="Front. Plant Sci.">
        <title>Red Clover (Trifolium pratense) and Zigzag Clover (T. medium) - A Picture of Genomic Similarities and Differences.</title>
        <authorList>
            <person name="Dluhosova J."/>
            <person name="Istvanek J."/>
            <person name="Nedelnik J."/>
            <person name="Repkova J."/>
        </authorList>
    </citation>
    <scope>NUCLEOTIDE SEQUENCE [LARGE SCALE GENOMIC DNA]</scope>
    <source>
        <strain evidence="2">cv. 10/8</strain>
        <tissue evidence="1">Leaf</tissue>
    </source>
</reference>
<protein>
    <submittedName>
        <fullName evidence="1">Uncharacterized protein</fullName>
    </submittedName>
</protein>
<comment type="caution">
    <text evidence="1">The sequence shown here is derived from an EMBL/GenBank/DDBJ whole genome shotgun (WGS) entry which is preliminary data.</text>
</comment>
<evidence type="ECO:0000313" key="1">
    <source>
        <dbReference type="EMBL" id="MCI97318.1"/>
    </source>
</evidence>
<feature type="non-terminal residue" evidence="1">
    <location>
        <position position="1"/>
    </location>
</feature>
<accession>A0A392W9G1</accession>